<comment type="caution">
    <text evidence="1">The sequence shown here is derived from an EMBL/GenBank/DDBJ whole genome shotgun (WGS) entry which is preliminary data.</text>
</comment>
<protein>
    <submittedName>
        <fullName evidence="1">Uncharacterized protein</fullName>
    </submittedName>
</protein>
<dbReference type="Proteomes" id="UP000263517">
    <property type="component" value="Unassembled WGS sequence"/>
</dbReference>
<evidence type="ECO:0000313" key="1">
    <source>
        <dbReference type="EMBL" id="HAW74470.1"/>
    </source>
</evidence>
<dbReference type="EMBL" id="DNAN01000066">
    <property type="protein sequence ID" value="HAW74470.1"/>
    <property type="molecule type" value="Genomic_DNA"/>
</dbReference>
<reference evidence="1 2" key="1">
    <citation type="journal article" date="2018" name="Nat. Biotechnol.">
        <title>A standardized bacterial taxonomy based on genome phylogeny substantially revises the tree of life.</title>
        <authorList>
            <person name="Parks D.H."/>
            <person name="Chuvochina M."/>
            <person name="Waite D.W."/>
            <person name="Rinke C."/>
            <person name="Skarshewski A."/>
            <person name="Chaumeil P.A."/>
            <person name="Hugenholtz P."/>
        </authorList>
    </citation>
    <scope>NUCLEOTIDE SEQUENCE [LARGE SCALE GENOMIC DNA]</scope>
    <source>
        <strain evidence="1">UBA11978</strain>
    </source>
</reference>
<sequence>MANNDAAFGMRPVKRIGGTPYTGGQSRYRIAANYGTAIFQGDMVAQVTGGGIEVHADGGTVPIVGVFNGCQFTDPTTGEQKFSNFYPASTNADDIIAFIIDDPMVIFEIQCNAAFPVADLFGNFDIVYTSAGSTTTGISGAELNVADGGTGTTLSLKVIDISEDPENNDVSSDATNVLCVIQNHVFGVKGAGLA</sequence>
<organism evidence="1 2">
    <name type="scientific">Alteromonas australica</name>
    <dbReference type="NCBI Taxonomy" id="589873"/>
    <lineage>
        <taxon>Bacteria</taxon>
        <taxon>Pseudomonadati</taxon>
        <taxon>Pseudomonadota</taxon>
        <taxon>Gammaproteobacteria</taxon>
        <taxon>Alteromonadales</taxon>
        <taxon>Alteromonadaceae</taxon>
        <taxon>Alteromonas/Salinimonas group</taxon>
        <taxon>Alteromonas</taxon>
    </lineage>
</organism>
<proteinExistence type="predicted"/>
<name>A0A350NZK3_9ALTE</name>
<gene>
    <name evidence="1" type="ORF">DCW74_01905</name>
</gene>
<evidence type="ECO:0000313" key="2">
    <source>
        <dbReference type="Proteomes" id="UP000263517"/>
    </source>
</evidence>
<dbReference type="AlphaFoldDB" id="A0A350NZK3"/>
<accession>A0A350NZK3</accession>